<evidence type="ECO:0000313" key="2">
    <source>
        <dbReference type="Proteomes" id="UP001225576"/>
    </source>
</evidence>
<name>A0AAW6ZF31_9ACTO</name>
<dbReference type="AlphaFoldDB" id="A0AAW6ZF31"/>
<protein>
    <submittedName>
        <fullName evidence="1">DUF6093 family protein</fullName>
    </submittedName>
</protein>
<comment type="caution">
    <text evidence="1">The sequence shown here is derived from an EMBL/GenBank/DDBJ whole genome shotgun (WGS) entry which is preliminary data.</text>
</comment>
<dbReference type="Proteomes" id="UP001225576">
    <property type="component" value="Unassembled WGS sequence"/>
</dbReference>
<reference evidence="1" key="1">
    <citation type="submission" date="2023-05" db="EMBL/GenBank/DDBJ databases">
        <title>Genomic Catalog of Human Bladder Bacteria.</title>
        <authorList>
            <person name="Du J."/>
        </authorList>
    </citation>
    <scope>NUCLEOTIDE SEQUENCE</scope>
    <source>
        <strain evidence="1">UMB1304A</strain>
    </source>
</reference>
<gene>
    <name evidence="1" type="ORF">QP858_07875</name>
</gene>
<evidence type="ECO:0000313" key="1">
    <source>
        <dbReference type="EMBL" id="MDK8602372.1"/>
    </source>
</evidence>
<dbReference type="EMBL" id="JASPDQ010000020">
    <property type="protein sequence ID" value="MDK8602372.1"/>
    <property type="molecule type" value="Genomic_DNA"/>
</dbReference>
<dbReference type="Pfam" id="PF19586">
    <property type="entry name" value="DUF6093"/>
    <property type="match status" value="1"/>
</dbReference>
<dbReference type="InterPro" id="IPR046075">
    <property type="entry name" value="DUF6093"/>
</dbReference>
<sequence>MVGLNRTTIIPPGWERHHRPVAVSTMTGLCRVIRPGQPGGYPDFEDGPETVLVETVCRVQQQNRPGRVNAEGQLVDSRDYLVTIPANAWPTGTVVNDAGPILVVDGYLPGHAGDPDLVGRHLRVEQVLHGTLRFERDLYCTVDLTETGGAV</sequence>
<organism evidence="1 2">
    <name type="scientific">Trueperella bernardiae</name>
    <dbReference type="NCBI Taxonomy" id="59561"/>
    <lineage>
        <taxon>Bacteria</taxon>
        <taxon>Bacillati</taxon>
        <taxon>Actinomycetota</taxon>
        <taxon>Actinomycetes</taxon>
        <taxon>Actinomycetales</taxon>
        <taxon>Actinomycetaceae</taxon>
        <taxon>Trueperella</taxon>
    </lineage>
</organism>
<accession>A0AAW6ZF31</accession>
<proteinExistence type="predicted"/>
<dbReference type="RefSeq" id="WP_285170809.1">
    <property type="nucleotide sequence ID" value="NZ_JASPDQ010000020.1"/>
</dbReference>